<evidence type="ECO:0000256" key="4">
    <source>
        <dbReference type="ARBA" id="ARBA00022692"/>
    </source>
</evidence>
<dbReference type="AlphaFoldDB" id="A0A2G5EPU2"/>
<evidence type="ECO:0000256" key="1">
    <source>
        <dbReference type="ARBA" id="ARBA00004141"/>
    </source>
</evidence>
<comment type="subcellular location">
    <subcellularLocation>
        <location evidence="1">Membrane</location>
        <topology evidence="1">Multi-pass membrane protein</topology>
    </subcellularLocation>
</comment>
<feature type="transmembrane region" description="Helical" evidence="7">
    <location>
        <begin position="109"/>
        <end position="132"/>
    </location>
</feature>
<dbReference type="GO" id="GO:0005886">
    <property type="term" value="C:plasma membrane"/>
    <property type="evidence" value="ECO:0007669"/>
    <property type="project" value="TreeGrafter"/>
</dbReference>
<dbReference type="InterPro" id="IPR002259">
    <property type="entry name" value="Eqnu_transpt"/>
</dbReference>
<organism evidence="8 9">
    <name type="scientific">Aquilegia coerulea</name>
    <name type="common">Rocky mountain columbine</name>
    <dbReference type="NCBI Taxonomy" id="218851"/>
    <lineage>
        <taxon>Eukaryota</taxon>
        <taxon>Viridiplantae</taxon>
        <taxon>Streptophyta</taxon>
        <taxon>Embryophyta</taxon>
        <taxon>Tracheophyta</taxon>
        <taxon>Spermatophyta</taxon>
        <taxon>Magnoliopsida</taxon>
        <taxon>Ranunculales</taxon>
        <taxon>Ranunculaceae</taxon>
        <taxon>Thalictroideae</taxon>
        <taxon>Aquilegia</taxon>
    </lineage>
</organism>
<feature type="transmembrane region" description="Helical" evidence="7">
    <location>
        <begin position="144"/>
        <end position="164"/>
    </location>
</feature>
<keyword evidence="9" id="KW-1185">Reference proteome</keyword>
<evidence type="ECO:0000313" key="9">
    <source>
        <dbReference type="Proteomes" id="UP000230069"/>
    </source>
</evidence>
<dbReference type="PANTHER" id="PTHR10332">
    <property type="entry name" value="EQUILIBRATIVE NUCLEOSIDE TRANSPORTER"/>
    <property type="match status" value="1"/>
</dbReference>
<evidence type="ECO:0000256" key="7">
    <source>
        <dbReference type="SAM" id="Phobius"/>
    </source>
</evidence>
<dbReference type="GO" id="GO:0005337">
    <property type="term" value="F:nucleoside transmembrane transporter activity"/>
    <property type="evidence" value="ECO:0007669"/>
    <property type="project" value="InterPro"/>
</dbReference>
<sequence>MGVNNDPESEEALLLSFAATTNTSGATTIPTLSSYHQIPKDSFNLAYIIYFILGAGFLLPWNAFITAVDYFSYLYPEASVDRVFAVVYMLIALVSVTLVVLYAHRSNNFIRINVGLVMFMVSMLVVPLMDVVYIKGEIGKYSGYYVTVVAVGLSGVADAFVQGGVVGSAGELPERYMQAVVAGTAASGVLVSFLRIITKSLYSQDARGLRRSANLYFAVSIVFMAICIVSYNLADRLPVIKYYKDLKMQAITEEKCEKELFSGSAWRSALWDIVGRVKWFGFGLLLIYTVTLSIFPGYVSEDVHSQALKDWYPILLITGYNIFDLIGKCLTAVYLFENMKVAVAASIGRLLFYPLFLGCLHGPAFFRTEIPVTILTCLLGLTNGYFTSILMILAPKAVQIQHSETAGIVMVLFLVVGLAIGSVVSWFWVI</sequence>
<keyword evidence="5 7" id="KW-1133">Transmembrane helix</keyword>
<dbReference type="OrthoDB" id="1856718at2759"/>
<evidence type="ECO:0000256" key="6">
    <source>
        <dbReference type="ARBA" id="ARBA00023136"/>
    </source>
</evidence>
<comment type="similarity">
    <text evidence="2">Belongs to the SLC29A/ENT transporter (TC 2.A.57) family.</text>
</comment>
<accession>A0A2G5EPU2</accession>
<evidence type="ECO:0000313" key="8">
    <source>
        <dbReference type="EMBL" id="PIA57740.1"/>
    </source>
</evidence>
<feature type="transmembrane region" description="Helical" evidence="7">
    <location>
        <begin position="47"/>
        <end position="71"/>
    </location>
</feature>
<protein>
    <recommendedName>
        <fullName evidence="10">Equilibrative nucleotide transporter 1</fullName>
    </recommendedName>
</protein>
<feature type="transmembrane region" description="Helical" evidence="7">
    <location>
        <begin position="341"/>
        <end position="360"/>
    </location>
</feature>
<dbReference type="PIRSF" id="PIRSF016379">
    <property type="entry name" value="ENT"/>
    <property type="match status" value="1"/>
</dbReference>
<gene>
    <name evidence="8" type="ORF">AQUCO_00600454v1</name>
</gene>
<dbReference type="InParanoid" id="A0A2G5EPU2"/>
<proteinExistence type="inferred from homology"/>
<feature type="transmembrane region" description="Helical" evidence="7">
    <location>
        <begin position="83"/>
        <end position="103"/>
    </location>
</feature>
<evidence type="ECO:0000256" key="5">
    <source>
        <dbReference type="ARBA" id="ARBA00022989"/>
    </source>
</evidence>
<dbReference type="STRING" id="218851.A0A2G5EPU2"/>
<keyword evidence="4 7" id="KW-0812">Transmembrane</keyword>
<evidence type="ECO:0008006" key="10">
    <source>
        <dbReference type="Google" id="ProtNLM"/>
    </source>
</evidence>
<feature type="transmembrane region" description="Helical" evidence="7">
    <location>
        <begin position="279"/>
        <end position="299"/>
    </location>
</feature>
<feature type="transmembrane region" description="Helical" evidence="7">
    <location>
        <begin position="311"/>
        <end position="335"/>
    </location>
</feature>
<name>A0A2G5EPU2_AQUCA</name>
<feature type="transmembrane region" description="Helical" evidence="7">
    <location>
        <begin position="372"/>
        <end position="394"/>
    </location>
</feature>
<evidence type="ECO:0000256" key="3">
    <source>
        <dbReference type="ARBA" id="ARBA00022448"/>
    </source>
</evidence>
<keyword evidence="3" id="KW-0813">Transport</keyword>
<reference evidence="8 9" key="1">
    <citation type="submission" date="2017-09" db="EMBL/GenBank/DDBJ databases">
        <title>WGS assembly of Aquilegia coerulea Goldsmith.</title>
        <authorList>
            <person name="Hodges S."/>
            <person name="Kramer E."/>
            <person name="Nordborg M."/>
            <person name="Tomkins J."/>
            <person name="Borevitz J."/>
            <person name="Derieg N."/>
            <person name="Yan J."/>
            <person name="Mihaltcheva S."/>
            <person name="Hayes R.D."/>
            <person name="Rokhsar D."/>
        </authorList>
    </citation>
    <scope>NUCLEOTIDE SEQUENCE [LARGE SCALE GENOMIC DNA]</scope>
    <source>
        <strain evidence="9">cv. Goldsmith</strain>
    </source>
</reference>
<dbReference type="Proteomes" id="UP000230069">
    <property type="component" value="Unassembled WGS sequence"/>
</dbReference>
<keyword evidence="6 7" id="KW-0472">Membrane</keyword>
<dbReference type="Pfam" id="PF01733">
    <property type="entry name" value="Nucleoside_tran"/>
    <property type="match status" value="1"/>
</dbReference>
<dbReference type="PANTHER" id="PTHR10332:SF10">
    <property type="entry name" value="EQUILIBRATIVE NUCLEOSIDE TRANSPORTER 4"/>
    <property type="match status" value="1"/>
</dbReference>
<dbReference type="FunCoup" id="A0A2G5EPU2">
    <property type="interactions" value="1227"/>
</dbReference>
<feature type="transmembrane region" description="Helical" evidence="7">
    <location>
        <begin position="176"/>
        <end position="194"/>
    </location>
</feature>
<dbReference type="EMBL" id="KZ305023">
    <property type="protein sequence ID" value="PIA57740.1"/>
    <property type="molecule type" value="Genomic_DNA"/>
</dbReference>
<evidence type="ECO:0000256" key="2">
    <source>
        <dbReference type="ARBA" id="ARBA00007965"/>
    </source>
</evidence>
<feature type="transmembrane region" description="Helical" evidence="7">
    <location>
        <begin position="215"/>
        <end position="234"/>
    </location>
</feature>
<feature type="transmembrane region" description="Helical" evidence="7">
    <location>
        <begin position="406"/>
        <end position="429"/>
    </location>
</feature>